<evidence type="ECO:0008006" key="4">
    <source>
        <dbReference type="Google" id="ProtNLM"/>
    </source>
</evidence>
<dbReference type="InterPro" id="IPR045881">
    <property type="entry name" value="MNM1-like"/>
</dbReference>
<dbReference type="PANTHER" id="PTHR34682">
    <property type="entry name" value="AT HOOK MOTIF-CONTAINING PROTEIN"/>
    <property type="match status" value="1"/>
</dbReference>
<feature type="compositionally biased region" description="Polar residues" evidence="1">
    <location>
        <begin position="356"/>
        <end position="376"/>
    </location>
</feature>
<feature type="region of interest" description="Disordered" evidence="1">
    <location>
        <begin position="356"/>
        <end position="389"/>
    </location>
</feature>
<organism evidence="2 3">
    <name type="scientific">Zingiber officinale</name>
    <name type="common">Ginger</name>
    <name type="synonym">Amomum zingiber</name>
    <dbReference type="NCBI Taxonomy" id="94328"/>
    <lineage>
        <taxon>Eukaryota</taxon>
        <taxon>Viridiplantae</taxon>
        <taxon>Streptophyta</taxon>
        <taxon>Embryophyta</taxon>
        <taxon>Tracheophyta</taxon>
        <taxon>Spermatophyta</taxon>
        <taxon>Magnoliopsida</taxon>
        <taxon>Liliopsida</taxon>
        <taxon>Zingiberales</taxon>
        <taxon>Zingiberaceae</taxon>
        <taxon>Zingiber</taxon>
    </lineage>
</organism>
<feature type="compositionally biased region" description="Polar residues" evidence="1">
    <location>
        <begin position="1"/>
        <end position="13"/>
    </location>
</feature>
<feature type="compositionally biased region" description="Basic and acidic residues" evidence="1">
    <location>
        <begin position="25"/>
        <end position="36"/>
    </location>
</feature>
<evidence type="ECO:0000313" key="3">
    <source>
        <dbReference type="Proteomes" id="UP000734854"/>
    </source>
</evidence>
<dbReference type="PANTHER" id="PTHR34682:SF1">
    <property type="entry name" value="PROTEIN METABOLIC NETWORK MODULATOR 1"/>
    <property type="match status" value="1"/>
</dbReference>
<proteinExistence type="predicted"/>
<sequence length="389" mass="42261">MSEQNQEIIQSPANLPLKRKRGRPRKYDLDSLSERQHARRTNSTNISALRLQAATSSQPYPASNSSHGVQVIPNQVDLAAFSGMRPQTLPFHTPSKIGVDPTAHSRSASFAHYSEVSPTQPNSSIISNQKTNGLLGQTVCGTLDGTFEAGYLLTVKVGDTGHVLKGIVFDPHRCVPISEENDIAPLIPMARPIGTFYSPTEKPSQALVSVPVRPAAASFDVAAPHQRKEPPSTKIPESSNYKPSVLDINETLPKIAELTPVAPQNAAVGETQAEDSLSLFITNKEKPQVTAVVHSEDQRGIAIEPHTVAESSANIDMSDISGLDQRQQHHFEELLQGNGRTLKFCILKNPKASNDQLSFAGSMPQPSEQSSDQGQFCSDPKLQDEIWNL</sequence>
<evidence type="ECO:0000313" key="2">
    <source>
        <dbReference type="EMBL" id="KAG6494545.1"/>
    </source>
</evidence>
<dbReference type="AlphaFoldDB" id="A0A8J5G9C3"/>
<keyword evidence="3" id="KW-1185">Reference proteome</keyword>
<gene>
    <name evidence="2" type="ORF">ZIOFF_049585</name>
</gene>
<dbReference type="EMBL" id="JACMSC010000013">
    <property type="protein sequence ID" value="KAG6494545.1"/>
    <property type="molecule type" value="Genomic_DNA"/>
</dbReference>
<evidence type="ECO:0000256" key="1">
    <source>
        <dbReference type="SAM" id="MobiDB-lite"/>
    </source>
</evidence>
<feature type="region of interest" description="Disordered" evidence="1">
    <location>
        <begin position="1"/>
        <end position="46"/>
    </location>
</feature>
<feature type="region of interest" description="Disordered" evidence="1">
    <location>
        <begin position="222"/>
        <end position="241"/>
    </location>
</feature>
<accession>A0A8J5G9C3</accession>
<dbReference type="Proteomes" id="UP000734854">
    <property type="component" value="Unassembled WGS sequence"/>
</dbReference>
<comment type="caution">
    <text evidence="2">The sequence shown here is derived from an EMBL/GenBank/DDBJ whole genome shotgun (WGS) entry which is preliminary data.</text>
</comment>
<name>A0A8J5G9C3_ZINOF</name>
<protein>
    <recommendedName>
        <fullName evidence="4">AT hook motif-containing protein</fullName>
    </recommendedName>
</protein>
<reference evidence="2 3" key="1">
    <citation type="submission" date="2020-08" db="EMBL/GenBank/DDBJ databases">
        <title>Plant Genome Project.</title>
        <authorList>
            <person name="Zhang R.-G."/>
        </authorList>
    </citation>
    <scope>NUCLEOTIDE SEQUENCE [LARGE SCALE GENOMIC DNA]</scope>
    <source>
        <tissue evidence="2">Rhizome</tissue>
    </source>
</reference>